<feature type="DNA-binding region" description="H-T-H motif" evidence="5">
    <location>
        <begin position="45"/>
        <end position="64"/>
    </location>
</feature>
<evidence type="ECO:0000313" key="8">
    <source>
        <dbReference type="EMBL" id="MBB6735985.1"/>
    </source>
</evidence>
<keyword evidence="2" id="KW-0805">Transcription regulation</keyword>
<evidence type="ECO:0000256" key="1">
    <source>
        <dbReference type="ARBA" id="ARBA00022491"/>
    </source>
</evidence>
<dbReference type="PANTHER" id="PTHR30055:SF151">
    <property type="entry name" value="TRANSCRIPTIONAL REGULATORY PROTEIN"/>
    <property type="match status" value="1"/>
</dbReference>
<keyword evidence="3 5" id="KW-0238">DNA-binding</keyword>
<gene>
    <name evidence="8" type="ORF">H7C18_34275</name>
</gene>
<dbReference type="GO" id="GO:0046677">
    <property type="term" value="P:response to antibiotic"/>
    <property type="evidence" value="ECO:0007669"/>
    <property type="project" value="InterPro"/>
</dbReference>
<dbReference type="InterPro" id="IPR036271">
    <property type="entry name" value="Tet_transcr_reg_TetR-rel_C_sf"/>
</dbReference>
<dbReference type="RefSeq" id="WP_185133630.1">
    <property type="nucleotide sequence ID" value="NZ_JACJVO010000065.1"/>
</dbReference>
<organism evidence="8 9">
    <name type="scientific">Cohnella zeiphila</name>
    <dbReference type="NCBI Taxonomy" id="2761120"/>
    <lineage>
        <taxon>Bacteria</taxon>
        <taxon>Bacillati</taxon>
        <taxon>Bacillota</taxon>
        <taxon>Bacilli</taxon>
        <taxon>Bacillales</taxon>
        <taxon>Paenibacillaceae</taxon>
        <taxon>Cohnella</taxon>
    </lineage>
</organism>
<evidence type="ECO:0000313" key="9">
    <source>
        <dbReference type="Proteomes" id="UP000564644"/>
    </source>
</evidence>
<dbReference type="PRINTS" id="PR00400">
    <property type="entry name" value="TETREPRESSOR"/>
</dbReference>
<keyword evidence="4" id="KW-0804">Transcription</keyword>
<dbReference type="GO" id="GO:0000976">
    <property type="term" value="F:transcription cis-regulatory region binding"/>
    <property type="evidence" value="ECO:0007669"/>
    <property type="project" value="TreeGrafter"/>
</dbReference>
<dbReference type="InterPro" id="IPR001647">
    <property type="entry name" value="HTH_TetR"/>
</dbReference>
<feature type="domain" description="HTH tetR-type" evidence="7">
    <location>
        <begin position="22"/>
        <end position="82"/>
    </location>
</feature>
<proteinExistence type="predicted"/>
<dbReference type="InterPro" id="IPR009057">
    <property type="entry name" value="Homeodomain-like_sf"/>
</dbReference>
<dbReference type="Gene3D" id="1.10.10.60">
    <property type="entry name" value="Homeodomain-like"/>
    <property type="match status" value="1"/>
</dbReference>
<evidence type="ECO:0000256" key="4">
    <source>
        <dbReference type="ARBA" id="ARBA00023163"/>
    </source>
</evidence>
<feature type="region of interest" description="Disordered" evidence="6">
    <location>
        <begin position="1"/>
        <end position="23"/>
    </location>
</feature>
<dbReference type="SUPFAM" id="SSF48498">
    <property type="entry name" value="Tetracyclin repressor-like, C-terminal domain"/>
    <property type="match status" value="1"/>
</dbReference>
<dbReference type="Gene3D" id="1.10.357.10">
    <property type="entry name" value="Tetracycline Repressor, domain 2"/>
    <property type="match status" value="1"/>
</dbReference>
<evidence type="ECO:0000256" key="5">
    <source>
        <dbReference type="PROSITE-ProRule" id="PRU00335"/>
    </source>
</evidence>
<dbReference type="Pfam" id="PF02909">
    <property type="entry name" value="TetR_C_1"/>
    <property type="match status" value="1"/>
</dbReference>
<sequence>MARRRTIRPAEGADSSGPLHTPLDRSRIEAAAVEVLQREGLANISMRKIADELGVKAASLYYHVRDKDELHRLLAERIGSEAPLPDAALPWREQIGQWAADFRQALNRYRDAAFIMGATIAATPARLAHIEFLFRLLADTGFGDEQIPWLASMLRNYVVGFADEESRLADRAQRSEMDAADRERKNREAFEELPADRYPTLIRLSAMTVSPDLDREFAFGLDVLLDGFEARLEQAD</sequence>
<dbReference type="SUPFAM" id="SSF46689">
    <property type="entry name" value="Homeodomain-like"/>
    <property type="match status" value="1"/>
</dbReference>
<comment type="caution">
    <text evidence="8">The sequence shown here is derived from an EMBL/GenBank/DDBJ whole genome shotgun (WGS) entry which is preliminary data.</text>
</comment>
<dbReference type="Proteomes" id="UP000564644">
    <property type="component" value="Unassembled WGS sequence"/>
</dbReference>
<evidence type="ECO:0000256" key="3">
    <source>
        <dbReference type="ARBA" id="ARBA00023125"/>
    </source>
</evidence>
<reference evidence="8 9" key="1">
    <citation type="submission" date="2020-08" db="EMBL/GenBank/DDBJ databases">
        <title>Cohnella phylogeny.</title>
        <authorList>
            <person name="Dunlap C."/>
        </authorList>
    </citation>
    <scope>NUCLEOTIDE SEQUENCE [LARGE SCALE GENOMIC DNA]</scope>
    <source>
        <strain evidence="8 9">CBP 2801</strain>
    </source>
</reference>
<dbReference type="Pfam" id="PF00440">
    <property type="entry name" value="TetR_N"/>
    <property type="match status" value="1"/>
</dbReference>
<dbReference type="InterPro" id="IPR003012">
    <property type="entry name" value="Tet_transcr_reg_TetR"/>
</dbReference>
<dbReference type="PANTHER" id="PTHR30055">
    <property type="entry name" value="HTH-TYPE TRANSCRIPTIONAL REGULATOR RUTR"/>
    <property type="match status" value="1"/>
</dbReference>
<keyword evidence="9" id="KW-1185">Reference proteome</keyword>
<protein>
    <submittedName>
        <fullName evidence="8">TetR/AcrR family transcriptional regulator C-terminal domain-containing protein</fullName>
    </submittedName>
</protein>
<evidence type="ECO:0000256" key="6">
    <source>
        <dbReference type="SAM" id="MobiDB-lite"/>
    </source>
</evidence>
<evidence type="ECO:0000256" key="2">
    <source>
        <dbReference type="ARBA" id="ARBA00023015"/>
    </source>
</evidence>
<keyword evidence="1" id="KW-0678">Repressor</keyword>
<dbReference type="EMBL" id="JACJVO010000065">
    <property type="protein sequence ID" value="MBB6735985.1"/>
    <property type="molecule type" value="Genomic_DNA"/>
</dbReference>
<evidence type="ECO:0000259" key="7">
    <source>
        <dbReference type="PROSITE" id="PS50977"/>
    </source>
</evidence>
<dbReference type="GO" id="GO:0003700">
    <property type="term" value="F:DNA-binding transcription factor activity"/>
    <property type="evidence" value="ECO:0007669"/>
    <property type="project" value="TreeGrafter"/>
</dbReference>
<dbReference type="AlphaFoldDB" id="A0A7X0VZP7"/>
<dbReference type="InterPro" id="IPR004111">
    <property type="entry name" value="Repressor_TetR_C"/>
</dbReference>
<dbReference type="PROSITE" id="PS50977">
    <property type="entry name" value="HTH_TETR_2"/>
    <property type="match status" value="1"/>
</dbReference>
<dbReference type="InterPro" id="IPR050109">
    <property type="entry name" value="HTH-type_TetR-like_transc_reg"/>
</dbReference>
<name>A0A7X0VZP7_9BACL</name>
<accession>A0A7X0VZP7</accession>
<dbReference type="GO" id="GO:0045892">
    <property type="term" value="P:negative regulation of DNA-templated transcription"/>
    <property type="evidence" value="ECO:0007669"/>
    <property type="project" value="InterPro"/>
</dbReference>